<evidence type="ECO:0000313" key="4">
    <source>
        <dbReference type="Proteomes" id="UP000092605"/>
    </source>
</evidence>
<dbReference type="Proteomes" id="UP000323392">
    <property type="component" value="Unassembled WGS sequence"/>
</dbReference>
<proteinExistence type="predicted"/>
<dbReference type="InterPro" id="IPR049971">
    <property type="entry name" value="CLC_0170-like"/>
</dbReference>
<keyword evidence="1" id="KW-0472">Membrane</keyword>
<accession>A0A150FMM0</accession>
<evidence type="ECO:0000256" key="1">
    <source>
        <dbReference type="SAM" id="Phobius"/>
    </source>
</evidence>
<evidence type="ECO:0000313" key="2">
    <source>
        <dbReference type="EMBL" id="KXZ38889.1"/>
    </source>
</evidence>
<reference evidence="2 4" key="1">
    <citation type="submission" date="2016-02" db="EMBL/GenBank/DDBJ databases">
        <title>Draft genome sequence for Clostridium paradoxum JW-YL-7.</title>
        <authorList>
            <person name="Utturkar S.M."/>
            <person name="Lancaster A."/>
            <person name="Poole F.L."/>
            <person name="Adams M.W."/>
            <person name="Brown S.D."/>
        </authorList>
    </citation>
    <scope>NUCLEOTIDE SEQUENCE [LARGE SCALE GENOMIC DNA]</scope>
    <source>
        <strain evidence="2 4">JW-YL-7</strain>
    </source>
</reference>
<dbReference type="NCBIfam" id="NF042414">
    <property type="entry name" value="CLC_0170_fam"/>
    <property type="match status" value="1"/>
</dbReference>
<comment type="caution">
    <text evidence="2">The sequence shown here is derived from an EMBL/GenBank/DDBJ whole genome shotgun (WGS) entry which is preliminary data.</text>
</comment>
<dbReference type="RefSeq" id="WP_416386125.1">
    <property type="nucleotide sequence ID" value="NZ_FRBG01000016.1"/>
</dbReference>
<sequence length="56" mass="6484">MYSFFLILFSGVFLYFADAKTLKIKGLIKEYKIAKFLGLVYIIGSFGYLVYSGLRR</sequence>
<protein>
    <submittedName>
        <fullName evidence="2">Uncharacterized protein</fullName>
    </submittedName>
</protein>
<keyword evidence="1" id="KW-1133">Transmembrane helix</keyword>
<dbReference type="STRING" id="1121328.JWYL7_1911"/>
<reference evidence="3 5" key="2">
    <citation type="submission" date="2016-11" db="EMBL/GenBank/DDBJ databases">
        <authorList>
            <person name="Varghese N."/>
            <person name="Submissions S."/>
        </authorList>
    </citation>
    <scope>NUCLEOTIDE SEQUENCE [LARGE SCALE GENOMIC DNA]</scope>
    <source>
        <strain evidence="3 5">DSM 7308</strain>
    </source>
</reference>
<dbReference type="AlphaFoldDB" id="A0A150FMM0"/>
<feature type="transmembrane region" description="Helical" evidence="1">
    <location>
        <begin position="35"/>
        <end position="54"/>
    </location>
</feature>
<organism evidence="2 4">
    <name type="scientific">Alkalithermobacter thermoalcaliphilus JW-YL-7 = DSM 7308</name>
    <dbReference type="NCBI Taxonomy" id="1121328"/>
    <lineage>
        <taxon>Bacteria</taxon>
        <taxon>Bacillati</taxon>
        <taxon>Bacillota</taxon>
        <taxon>Clostridia</taxon>
        <taxon>Peptostreptococcales</taxon>
        <taxon>Tepidibacteraceae</taxon>
        <taxon>Alkalithermobacter</taxon>
    </lineage>
</organism>
<dbReference type="EMBL" id="FRBG01000016">
    <property type="protein sequence ID" value="SHL21831.1"/>
    <property type="molecule type" value="Genomic_DNA"/>
</dbReference>
<gene>
    <name evidence="2" type="ORF">JWYL7_1911</name>
    <name evidence="3" type="ORF">SAMN05661008_01698</name>
</gene>
<keyword evidence="1" id="KW-0812">Transmembrane</keyword>
<dbReference type="PATRIC" id="fig|1121328.3.peg.1924"/>
<evidence type="ECO:0000313" key="5">
    <source>
        <dbReference type="Proteomes" id="UP000323392"/>
    </source>
</evidence>
<evidence type="ECO:0000313" key="3">
    <source>
        <dbReference type="EMBL" id="SHL21831.1"/>
    </source>
</evidence>
<dbReference type="Proteomes" id="UP000092605">
    <property type="component" value="Unassembled WGS sequence"/>
</dbReference>
<dbReference type="EMBL" id="LSFY01000003">
    <property type="protein sequence ID" value="KXZ38889.1"/>
    <property type="molecule type" value="Genomic_DNA"/>
</dbReference>
<name>A0A150FMM0_CLOPD</name>
<keyword evidence="5" id="KW-1185">Reference proteome</keyword>